<feature type="transmembrane region" description="Helical" evidence="6">
    <location>
        <begin position="61"/>
        <end position="83"/>
    </location>
</feature>
<dbReference type="Gene3D" id="1.20.144.10">
    <property type="entry name" value="Phosphatidic acid phosphatase type 2/haloperoxidase"/>
    <property type="match status" value="1"/>
</dbReference>
<dbReference type="PANTHER" id="PTHR10165">
    <property type="entry name" value="LIPID PHOSPHATE PHOSPHATASE"/>
    <property type="match status" value="1"/>
</dbReference>
<dbReference type="GO" id="GO:0008195">
    <property type="term" value="F:phosphatidate phosphatase activity"/>
    <property type="evidence" value="ECO:0007669"/>
    <property type="project" value="TreeGrafter"/>
</dbReference>
<feature type="domain" description="Phosphatidic acid phosphatase type 2/haloperoxidase" evidence="7">
    <location>
        <begin position="107"/>
        <end position="253"/>
    </location>
</feature>
<dbReference type="Pfam" id="PF01569">
    <property type="entry name" value="PAP2"/>
    <property type="match status" value="1"/>
</dbReference>
<evidence type="ECO:0000256" key="6">
    <source>
        <dbReference type="SAM" id="Phobius"/>
    </source>
</evidence>
<dbReference type="Proteomes" id="UP000504629">
    <property type="component" value="Unplaced"/>
</dbReference>
<evidence type="ECO:0000259" key="7">
    <source>
        <dbReference type="SMART" id="SM00014"/>
    </source>
</evidence>
<dbReference type="SMART" id="SM00014">
    <property type="entry name" value="acidPPc"/>
    <property type="match status" value="1"/>
</dbReference>
<dbReference type="GO" id="GO:0005886">
    <property type="term" value="C:plasma membrane"/>
    <property type="evidence" value="ECO:0007669"/>
    <property type="project" value="TreeGrafter"/>
</dbReference>
<dbReference type="RefSeq" id="XP_028043906.1">
    <property type="nucleotide sequence ID" value="XM_028188105.1"/>
</dbReference>
<sequence>MSRDDTSVHMLRSFVGDIFLLVGLLVCNLSLEKLWVQTHRGFFCGDESLMLPYRDDTVTELVLRIIGIIPPSILILIFEWTLLRKERSARCFSIPVPWWVRSSFGILMSFSVGFCFNEIFTNMGKKVIGRLRPHFFDLCKPSVDCSLPTDFGRYIAPNEYTCTAETPLLTDNLRKSFPSGHSSSIAYTAIFIAIYLERRSVWKNHRIFRHTIQLAFLLMSWYVALSRITDFKHHWSDVLCGYALGMFIALFMAVRGTELIEAKKNNSSPAHEVNLNHQELPISA</sequence>
<organism evidence="8 9">
    <name type="scientific">Bombyx mandarina</name>
    <name type="common">Wild silk moth</name>
    <name type="synonym">Wild silkworm</name>
    <dbReference type="NCBI Taxonomy" id="7092"/>
    <lineage>
        <taxon>Eukaryota</taxon>
        <taxon>Metazoa</taxon>
        <taxon>Ecdysozoa</taxon>
        <taxon>Arthropoda</taxon>
        <taxon>Hexapoda</taxon>
        <taxon>Insecta</taxon>
        <taxon>Pterygota</taxon>
        <taxon>Neoptera</taxon>
        <taxon>Endopterygota</taxon>
        <taxon>Lepidoptera</taxon>
        <taxon>Glossata</taxon>
        <taxon>Ditrysia</taxon>
        <taxon>Bombycoidea</taxon>
        <taxon>Bombycidae</taxon>
        <taxon>Bombycinae</taxon>
        <taxon>Bombyx</taxon>
    </lineage>
</organism>
<evidence type="ECO:0000256" key="5">
    <source>
        <dbReference type="ARBA" id="ARBA00023136"/>
    </source>
</evidence>
<keyword evidence="4 6" id="KW-1133">Transmembrane helix</keyword>
<dbReference type="InterPro" id="IPR043216">
    <property type="entry name" value="PAP-like"/>
</dbReference>
<dbReference type="GeneID" id="114253286"/>
<keyword evidence="5 6" id="KW-0472">Membrane</keyword>
<comment type="subcellular location">
    <subcellularLocation>
        <location evidence="1">Membrane</location>
        <topology evidence="1">Multi-pass membrane protein</topology>
    </subcellularLocation>
</comment>
<proteinExistence type="inferred from homology"/>
<dbReference type="AlphaFoldDB" id="A0A6J2KNK8"/>
<name>A0A6J2KNK8_BOMMA</name>
<dbReference type="SUPFAM" id="SSF48317">
    <property type="entry name" value="Acid phosphatase/Vanadium-dependent haloperoxidase"/>
    <property type="match status" value="1"/>
</dbReference>
<feature type="transmembrane region" description="Helical" evidence="6">
    <location>
        <begin position="208"/>
        <end position="228"/>
    </location>
</feature>
<dbReference type="OrthoDB" id="8907274at2759"/>
<keyword evidence="8" id="KW-1185">Reference proteome</keyword>
<dbReference type="CDD" id="cd03384">
    <property type="entry name" value="PAP2_wunen"/>
    <property type="match status" value="1"/>
</dbReference>
<evidence type="ECO:0000313" key="8">
    <source>
        <dbReference type="Proteomes" id="UP000504629"/>
    </source>
</evidence>
<evidence type="ECO:0000256" key="1">
    <source>
        <dbReference type="ARBA" id="ARBA00004141"/>
    </source>
</evidence>
<dbReference type="GO" id="GO:0046839">
    <property type="term" value="P:phospholipid dephosphorylation"/>
    <property type="evidence" value="ECO:0007669"/>
    <property type="project" value="TreeGrafter"/>
</dbReference>
<dbReference type="InterPro" id="IPR000326">
    <property type="entry name" value="PAP2/HPO"/>
</dbReference>
<dbReference type="KEGG" id="bman:114253286"/>
<evidence type="ECO:0000256" key="3">
    <source>
        <dbReference type="ARBA" id="ARBA00022692"/>
    </source>
</evidence>
<evidence type="ECO:0000313" key="9">
    <source>
        <dbReference type="RefSeq" id="XP_028043906.1"/>
    </source>
</evidence>
<accession>A0A6J2KNK8</accession>
<evidence type="ECO:0000256" key="2">
    <source>
        <dbReference type="ARBA" id="ARBA00008816"/>
    </source>
</evidence>
<comment type="similarity">
    <text evidence="2">Belongs to the PA-phosphatase related phosphoesterase family.</text>
</comment>
<gene>
    <name evidence="9" type="primary">LOC114253286</name>
</gene>
<feature type="transmembrane region" description="Helical" evidence="6">
    <location>
        <begin position="104"/>
        <end position="123"/>
    </location>
</feature>
<dbReference type="GO" id="GO:0007165">
    <property type="term" value="P:signal transduction"/>
    <property type="evidence" value="ECO:0007669"/>
    <property type="project" value="TreeGrafter"/>
</dbReference>
<dbReference type="PANTHER" id="PTHR10165:SF197">
    <property type="entry name" value="FI04477P-RELATED"/>
    <property type="match status" value="1"/>
</dbReference>
<feature type="transmembrane region" description="Helical" evidence="6">
    <location>
        <begin position="234"/>
        <end position="254"/>
    </location>
</feature>
<keyword evidence="3 6" id="KW-0812">Transmembrane</keyword>
<reference evidence="9" key="1">
    <citation type="submission" date="2025-08" db="UniProtKB">
        <authorList>
            <consortium name="RefSeq"/>
        </authorList>
    </citation>
    <scope>IDENTIFICATION</scope>
    <source>
        <tissue evidence="9">Silk gland</tissue>
    </source>
</reference>
<feature type="transmembrane region" description="Helical" evidence="6">
    <location>
        <begin position="12"/>
        <end position="31"/>
    </location>
</feature>
<dbReference type="GO" id="GO:0006644">
    <property type="term" value="P:phospholipid metabolic process"/>
    <property type="evidence" value="ECO:0007669"/>
    <property type="project" value="InterPro"/>
</dbReference>
<evidence type="ECO:0000256" key="4">
    <source>
        <dbReference type="ARBA" id="ARBA00022989"/>
    </source>
</evidence>
<dbReference type="InterPro" id="IPR036938">
    <property type="entry name" value="PAP2/HPO_sf"/>
</dbReference>
<protein>
    <submittedName>
        <fullName evidence="9">Phosphatidate phosphatase</fullName>
    </submittedName>
</protein>